<protein>
    <submittedName>
        <fullName evidence="1">Uncharacterized protein</fullName>
    </submittedName>
</protein>
<comment type="caution">
    <text evidence="1">The sequence shown here is derived from an EMBL/GenBank/DDBJ whole genome shotgun (WGS) entry which is preliminary data.</text>
</comment>
<gene>
    <name evidence="1" type="ORF">CYMTET_27069</name>
</gene>
<sequence>MSVARLLRGPSRQRGCGGCGGNLCADSKGDVARKLPPGIADSSLKAAGPESSAWIHHILETLDDRGIEKGFSEYGTYASWMKQNYPESMHILPTRTWARHPLGGTIGVMLQRLSHYQGLCCPARWMVSLMRLLGYNFMGFEIGHHMCHYTDARYEEEYGL</sequence>
<proteinExistence type="predicted"/>
<organism evidence="1 2">
    <name type="scientific">Cymbomonas tetramitiformis</name>
    <dbReference type="NCBI Taxonomy" id="36881"/>
    <lineage>
        <taxon>Eukaryota</taxon>
        <taxon>Viridiplantae</taxon>
        <taxon>Chlorophyta</taxon>
        <taxon>Pyramimonadophyceae</taxon>
        <taxon>Pyramimonadales</taxon>
        <taxon>Pyramimonadaceae</taxon>
        <taxon>Cymbomonas</taxon>
    </lineage>
</organism>
<accession>A0AAE0KXL8</accession>
<keyword evidence="2" id="KW-1185">Reference proteome</keyword>
<dbReference type="AlphaFoldDB" id="A0AAE0KXL8"/>
<dbReference type="Proteomes" id="UP001190700">
    <property type="component" value="Unassembled WGS sequence"/>
</dbReference>
<dbReference type="EMBL" id="LGRX02014745">
    <property type="protein sequence ID" value="KAK3264170.1"/>
    <property type="molecule type" value="Genomic_DNA"/>
</dbReference>
<reference evidence="1 2" key="1">
    <citation type="journal article" date="2015" name="Genome Biol. Evol.">
        <title>Comparative Genomics of a Bacterivorous Green Alga Reveals Evolutionary Causalities and Consequences of Phago-Mixotrophic Mode of Nutrition.</title>
        <authorList>
            <person name="Burns J.A."/>
            <person name="Paasch A."/>
            <person name="Narechania A."/>
            <person name="Kim E."/>
        </authorList>
    </citation>
    <scope>NUCLEOTIDE SEQUENCE [LARGE SCALE GENOMIC DNA]</scope>
    <source>
        <strain evidence="1 2">PLY_AMNH</strain>
    </source>
</reference>
<name>A0AAE0KXL8_9CHLO</name>
<evidence type="ECO:0000313" key="2">
    <source>
        <dbReference type="Proteomes" id="UP001190700"/>
    </source>
</evidence>
<evidence type="ECO:0000313" key="1">
    <source>
        <dbReference type="EMBL" id="KAK3264170.1"/>
    </source>
</evidence>